<dbReference type="AlphaFoldDB" id="A0A2T6ZG38"/>
<protein>
    <submittedName>
        <fullName evidence="2">Uncharacterized protein</fullName>
    </submittedName>
</protein>
<evidence type="ECO:0000313" key="2">
    <source>
        <dbReference type="EMBL" id="PUU74384.1"/>
    </source>
</evidence>
<comment type="caution">
    <text evidence="2">The sequence shown here is derived from an EMBL/GenBank/DDBJ whole genome shotgun (WGS) entry which is preliminary data.</text>
</comment>
<organism evidence="2 3">
    <name type="scientific">Tuber borchii</name>
    <name type="common">White truffle</name>
    <dbReference type="NCBI Taxonomy" id="42251"/>
    <lineage>
        <taxon>Eukaryota</taxon>
        <taxon>Fungi</taxon>
        <taxon>Dikarya</taxon>
        <taxon>Ascomycota</taxon>
        <taxon>Pezizomycotina</taxon>
        <taxon>Pezizomycetes</taxon>
        <taxon>Pezizales</taxon>
        <taxon>Tuberaceae</taxon>
        <taxon>Tuber</taxon>
    </lineage>
</organism>
<gene>
    <name evidence="2" type="ORF">B9Z19DRAFT_1092981</name>
</gene>
<evidence type="ECO:0000256" key="1">
    <source>
        <dbReference type="SAM" id="Phobius"/>
    </source>
</evidence>
<dbReference type="Proteomes" id="UP000244722">
    <property type="component" value="Unassembled WGS sequence"/>
</dbReference>
<accession>A0A2T6ZG38</accession>
<evidence type="ECO:0000313" key="3">
    <source>
        <dbReference type="Proteomes" id="UP000244722"/>
    </source>
</evidence>
<sequence length="92" mass="9918">MVVWVGCSTLYRIVFVRPVALVCQSRNINHNRLYIQASGSSAVIWISSIPILALMSLAPTVIPFLAIPSIVPATIPTAPTILAPSHSQCDTF</sequence>
<keyword evidence="3" id="KW-1185">Reference proteome</keyword>
<proteinExistence type="predicted"/>
<name>A0A2T6ZG38_TUBBO</name>
<dbReference type="EMBL" id="NESQ01000303">
    <property type="protein sequence ID" value="PUU74384.1"/>
    <property type="molecule type" value="Genomic_DNA"/>
</dbReference>
<keyword evidence="1" id="KW-1133">Transmembrane helix</keyword>
<feature type="transmembrane region" description="Helical" evidence="1">
    <location>
        <begin position="42"/>
        <end position="67"/>
    </location>
</feature>
<reference evidence="2 3" key="1">
    <citation type="submission" date="2017-04" db="EMBL/GenBank/DDBJ databases">
        <title>Draft genome sequence of Tuber borchii Vittad., a whitish edible truffle.</title>
        <authorList>
            <consortium name="DOE Joint Genome Institute"/>
            <person name="Murat C."/>
            <person name="Kuo A."/>
            <person name="Barry K.W."/>
            <person name="Clum A."/>
            <person name="Dockter R.B."/>
            <person name="Fauchery L."/>
            <person name="Iotti M."/>
            <person name="Kohler A."/>
            <person name="Labutti K."/>
            <person name="Lindquist E.A."/>
            <person name="Lipzen A."/>
            <person name="Ohm R.A."/>
            <person name="Wang M."/>
            <person name="Grigoriev I.V."/>
            <person name="Zambonelli A."/>
            <person name="Martin F.M."/>
        </authorList>
    </citation>
    <scope>NUCLEOTIDE SEQUENCE [LARGE SCALE GENOMIC DNA]</scope>
    <source>
        <strain evidence="2 3">Tbo3840</strain>
    </source>
</reference>
<keyword evidence="1" id="KW-0472">Membrane</keyword>
<keyword evidence="1" id="KW-0812">Transmembrane</keyword>